<evidence type="ECO:0000256" key="1">
    <source>
        <dbReference type="SAM" id="SignalP"/>
    </source>
</evidence>
<feature type="signal peptide" evidence="1">
    <location>
        <begin position="1"/>
        <end position="19"/>
    </location>
</feature>
<organism evidence="2 3">
    <name type="scientific">Ajellomyces capsulatus</name>
    <name type="common">Darling's disease fungus</name>
    <name type="synonym">Histoplasma capsulatum</name>
    <dbReference type="NCBI Taxonomy" id="5037"/>
    <lineage>
        <taxon>Eukaryota</taxon>
        <taxon>Fungi</taxon>
        <taxon>Dikarya</taxon>
        <taxon>Ascomycota</taxon>
        <taxon>Pezizomycotina</taxon>
        <taxon>Eurotiomycetes</taxon>
        <taxon>Eurotiomycetidae</taxon>
        <taxon>Onygenales</taxon>
        <taxon>Ajellomycetaceae</taxon>
        <taxon>Histoplasma</taxon>
    </lineage>
</organism>
<feature type="chain" id="PRO_5034998505" evidence="1">
    <location>
        <begin position="20"/>
        <end position="154"/>
    </location>
</feature>
<dbReference type="EMBL" id="CP069111">
    <property type="protein sequence ID" value="QSS61878.1"/>
    <property type="molecule type" value="Genomic_DNA"/>
</dbReference>
<protein>
    <submittedName>
        <fullName evidence="2">Uncharacterized protein</fullName>
    </submittedName>
</protein>
<sequence length="154" mass="17837">MVRDIVVFMHITLCKVVLLASCDIRSEVFPFSIITISTSTNTPYSVLVLPDSMCDNRNPSIEERIGDALQSAIHSARRDRGRENAQKFSSGLRPIFNTSRFVNSSEYAFCGTEPRSLYCVRELRLSNDILEKHRRKFLENIGWLRAIQLRLRRW</sequence>
<keyword evidence="1" id="KW-0732">Signal</keyword>
<dbReference type="VEuPathDB" id="FungiDB:I7I51_04055"/>
<dbReference type="AlphaFoldDB" id="A0A8A1M5X2"/>
<evidence type="ECO:0000313" key="3">
    <source>
        <dbReference type="Proteomes" id="UP000663671"/>
    </source>
</evidence>
<accession>A0A8A1M5X2</accession>
<name>A0A8A1M5X2_AJECA</name>
<reference evidence="2" key="1">
    <citation type="submission" date="2021-01" db="EMBL/GenBank/DDBJ databases">
        <title>Chromosome-level genome assembly of a human fungal pathogen reveals clustering of transcriptionally co-regulated genes.</title>
        <authorList>
            <person name="Voorhies M."/>
            <person name="Cohen S."/>
            <person name="Shea T.P."/>
            <person name="Petrus S."/>
            <person name="Munoz J.F."/>
            <person name="Poplawski S."/>
            <person name="Goldman W.E."/>
            <person name="Michael T."/>
            <person name="Cuomo C.A."/>
            <person name="Sil A."/>
            <person name="Beyhan S."/>
        </authorList>
    </citation>
    <scope>NUCLEOTIDE SEQUENCE</scope>
    <source>
        <strain evidence="2">WU24</strain>
    </source>
</reference>
<gene>
    <name evidence="2" type="ORF">I7I51_04055</name>
</gene>
<dbReference type="Proteomes" id="UP000663671">
    <property type="component" value="Chromosome 5"/>
</dbReference>
<dbReference type="OrthoDB" id="4188769at2759"/>
<proteinExistence type="predicted"/>
<evidence type="ECO:0000313" key="2">
    <source>
        <dbReference type="EMBL" id="QSS61878.1"/>
    </source>
</evidence>